<accession>A0A8H5BEI5</accession>
<dbReference type="EMBL" id="JAACJJ010000028">
    <property type="protein sequence ID" value="KAF5321842.1"/>
    <property type="molecule type" value="Genomic_DNA"/>
</dbReference>
<evidence type="ECO:0000313" key="2">
    <source>
        <dbReference type="EMBL" id="KAF5321842.1"/>
    </source>
</evidence>
<sequence>MASPRYPLIDIATATPNITNFADSIASQSTQMALIHNVFIRSLNSVHHHARQVTNDAKAFAGYALVLLHMIHTHHLAEETFLFPFLQTKFDMDQNIGQHEGFKEPLSAFEEYMTAVSAGRATYDGEKVVALVEAFGDTLVEHLHEEIPTISPERLAQFNQTELNQVLSTMQNWRSKHDPITSVGPFMMLHHDFDTVPNWPPVPGIAILAVKYILYWVHASYWKFAPFK</sequence>
<dbReference type="Gene3D" id="1.20.120.520">
    <property type="entry name" value="nmb1532 protein domain like"/>
    <property type="match status" value="1"/>
</dbReference>
<dbReference type="InterPro" id="IPR012312">
    <property type="entry name" value="Hemerythrin-like"/>
</dbReference>
<evidence type="ECO:0000259" key="1">
    <source>
        <dbReference type="Pfam" id="PF01814"/>
    </source>
</evidence>
<evidence type="ECO:0000313" key="3">
    <source>
        <dbReference type="Proteomes" id="UP000567179"/>
    </source>
</evidence>
<proteinExistence type="predicted"/>
<dbReference type="AlphaFoldDB" id="A0A8H5BEI5"/>
<protein>
    <recommendedName>
        <fullName evidence="1">Hemerythrin-like domain-containing protein</fullName>
    </recommendedName>
</protein>
<dbReference type="Pfam" id="PF01814">
    <property type="entry name" value="Hemerythrin"/>
    <property type="match status" value="1"/>
</dbReference>
<dbReference type="Proteomes" id="UP000567179">
    <property type="component" value="Unassembled WGS sequence"/>
</dbReference>
<feature type="domain" description="Hemerythrin-like" evidence="1">
    <location>
        <begin position="35"/>
        <end position="146"/>
    </location>
</feature>
<dbReference type="PANTHER" id="PTHR38048:SF2">
    <property type="entry name" value="HEMERYTHRIN-LIKE DOMAIN-CONTAINING PROTEIN"/>
    <property type="match status" value="1"/>
</dbReference>
<organism evidence="2 3">
    <name type="scientific">Psilocybe cf. subviscida</name>
    <dbReference type="NCBI Taxonomy" id="2480587"/>
    <lineage>
        <taxon>Eukaryota</taxon>
        <taxon>Fungi</taxon>
        <taxon>Dikarya</taxon>
        <taxon>Basidiomycota</taxon>
        <taxon>Agaricomycotina</taxon>
        <taxon>Agaricomycetes</taxon>
        <taxon>Agaricomycetidae</taxon>
        <taxon>Agaricales</taxon>
        <taxon>Agaricineae</taxon>
        <taxon>Strophariaceae</taxon>
        <taxon>Psilocybe</taxon>
    </lineage>
</organism>
<dbReference type="OrthoDB" id="58416at2759"/>
<dbReference type="PANTHER" id="PTHR38048">
    <property type="entry name" value="EXPRESSED PROTEIN"/>
    <property type="match status" value="1"/>
</dbReference>
<comment type="caution">
    <text evidence="2">The sequence shown here is derived from an EMBL/GenBank/DDBJ whole genome shotgun (WGS) entry which is preliminary data.</text>
</comment>
<reference evidence="2 3" key="1">
    <citation type="journal article" date="2020" name="ISME J.">
        <title>Uncovering the hidden diversity of litter-decomposition mechanisms in mushroom-forming fungi.</title>
        <authorList>
            <person name="Floudas D."/>
            <person name="Bentzer J."/>
            <person name="Ahren D."/>
            <person name="Johansson T."/>
            <person name="Persson P."/>
            <person name="Tunlid A."/>
        </authorList>
    </citation>
    <scope>NUCLEOTIDE SEQUENCE [LARGE SCALE GENOMIC DNA]</scope>
    <source>
        <strain evidence="2 3">CBS 101986</strain>
    </source>
</reference>
<dbReference type="CDD" id="cd12108">
    <property type="entry name" value="Hr-like"/>
    <property type="match status" value="1"/>
</dbReference>
<name>A0A8H5BEI5_9AGAR</name>
<dbReference type="InterPro" id="IPR053206">
    <property type="entry name" value="Dimeric_xanthone_biosynth"/>
</dbReference>
<keyword evidence="3" id="KW-1185">Reference proteome</keyword>
<gene>
    <name evidence="2" type="ORF">D9619_001861</name>
</gene>